<dbReference type="Pfam" id="PF00583">
    <property type="entry name" value="Acetyltransf_1"/>
    <property type="match status" value="1"/>
</dbReference>
<dbReference type="SUPFAM" id="SSF55729">
    <property type="entry name" value="Acyl-CoA N-acyltransferases (Nat)"/>
    <property type="match status" value="1"/>
</dbReference>
<evidence type="ECO:0000256" key="2">
    <source>
        <dbReference type="ARBA" id="ARBA00023315"/>
    </source>
</evidence>
<dbReference type="RefSeq" id="WP_070993164.1">
    <property type="nucleotide sequence ID" value="NZ_CBCSHD010000004.1"/>
</dbReference>
<evidence type="ECO:0000313" key="4">
    <source>
        <dbReference type="EMBL" id="OHU93871.1"/>
    </source>
</evidence>
<dbReference type="STRING" id="327939.BIW53_16660"/>
<dbReference type="AlphaFoldDB" id="A0A1S1N6I3"/>
<keyword evidence="2" id="KW-0012">Acyltransferase</keyword>
<dbReference type="PROSITE" id="PS51186">
    <property type="entry name" value="GNAT"/>
    <property type="match status" value="1"/>
</dbReference>
<dbReference type="OrthoDB" id="9787920at2"/>
<organism evidence="4 5">
    <name type="scientific">Pseudoalteromonas byunsanensis</name>
    <dbReference type="NCBI Taxonomy" id="327939"/>
    <lineage>
        <taxon>Bacteria</taxon>
        <taxon>Pseudomonadati</taxon>
        <taxon>Pseudomonadota</taxon>
        <taxon>Gammaproteobacteria</taxon>
        <taxon>Alteromonadales</taxon>
        <taxon>Pseudoalteromonadaceae</taxon>
        <taxon>Pseudoalteromonas</taxon>
    </lineage>
</organism>
<keyword evidence="1 4" id="KW-0808">Transferase</keyword>
<protein>
    <submittedName>
        <fullName evidence="4">GNAT family N-acetyltransferase</fullName>
    </submittedName>
</protein>
<dbReference type="PANTHER" id="PTHR43877">
    <property type="entry name" value="AMINOALKYLPHOSPHONATE N-ACETYLTRANSFERASE-RELATED-RELATED"/>
    <property type="match status" value="1"/>
</dbReference>
<reference evidence="4 5" key="1">
    <citation type="submission" date="2016-10" db="EMBL/GenBank/DDBJ databases">
        <title>Pseudoalteromonas amylolytica sp. nov., isolated from the surface seawater.</title>
        <authorList>
            <person name="Wu Y.-H."/>
            <person name="Cheng H."/>
            <person name="Jin X.-B."/>
            <person name="Wang C.-S."/>
            <person name="Xu X.-W."/>
        </authorList>
    </citation>
    <scope>NUCLEOTIDE SEQUENCE [LARGE SCALE GENOMIC DNA]</scope>
    <source>
        <strain evidence="4 5">JCM 12483</strain>
    </source>
</reference>
<dbReference type="EMBL" id="MNAN01000035">
    <property type="protein sequence ID" value="OHU93871.1"/>
    <property type="molecule type" value="Genomic_DNA"/>
</dbReference>
<keyword evidence="5" id="KW-1185">Reference proteome</keyword>
<name>A0A1S1N6I3_9GAMM</name>
<dbReference type="InterPro" id="IPR016181">
    <property type="entry name" value="Acyl_CoA_acyltransferase"/>
</dbReference>
<gene>
    <name evidence="4" type="ORF">BIW53_16660</name>
</gene>
<feature type="domain" description="N-acetyltransferase" evidence="3">
    <location>
        <begin position="1"/>
        <end position="141"/>
    </location>
</feature>
<dbReference type="GO" id="GO:0016747">
    <property type="term" value="F:acyltransferase activity, transferring groups other than amino-acyl groups"/>
    <property type="evidence" value="ECO:0007669"/>
    <property type="project" value="InterPro"/>
</dbReference>
<evidence type="ECO:0000259" key="3">
    <source>
        <dbReference type="PROSITE" id="PS51186"/>
    </source>
</evidence>
<sequence>MKIELSTTPTPQQLCAISKGIAAFNAQYMQCDGEFDSGCRFVITVQNEAGDIIGGLQASIIWSYCLLELLWLSEHTRGLGIGSKLMQRLEEFASSKGLHQIRTETLDFQAKPFYEKLGYQVYGELADTPPGHTSYFLVKNL</sequence>
<dbReference type="Gene3D" id="3.40.630.30">
    <property type="match status" value="1"/>
</dbReference>
<evidence type="ECO:0000256" key="1">
    <source>
        <dbReference type="ARBA" id="ARBA00022679"/>
    </source>
</evidence>
<dbReference type="InterPro" id="IPR000182">
    <property type="entry name" value="GNAT_dom"/>
</dbReference>
<evidence type="ECO:0000313" key="5">
    <source>
        <dbReference type="Proteomes" id="UP000180253"/>
    </source>
</evidence>
<dbReference type="InterPro" id="IPR050832">
    <property type="entry name" value="Bact_Acetyltransf"/>
</dbReference>
<accession>A0A1S1N6I3</accession>
<comment type="caution">
    <text evidence="4">The sequence shown here is derived from an EMBL/GenBank/DDBJ whole genome shotgun (WGS) entry which is preliminary data.</text>
</comment>
<dbReference type="Proteomes" id="UP000180253">
    <property type="component" value="Unassembled WGS sequence"/>
</dbReference>
<proteinExistence type="predicted"/>
<dbReference type="PANTHER" id="PTHR43877:SF2">
    <property type="entry name" value="AMINOALKYLPHOSPHONATE N-ACETYLTRANSFERASE-RELATED"/>
    <property type="match status" value="1"/>
</dbReference>
<dbReference type="CDD" id="cd04301">
    <property type="entry name" value="NAT_SF"/>
    <property type="match status" value="1"/>
</dbReference>